<dbReference type="EMBL" id="LSRQ01000100">
    <property type="protein sequence ID" value="OAY85386.1"/>
    <property type="molecule type" value="Genomic_DNA"/>
</dbReference>
<gene>
    <name evidence="2" type="ORF">ACMD2_12683</name>
</gene>
<evidence type="ECO:0000313" key="3">
    <source>
        <dbReference type="Proteomes" id="UP000092600"/>
    </source>
</evidence>
<name>A0A199W821_ANACO</name>
<feature type="region of interest" description="Disordered" evidence="1">
    <location>
        <begin position="87"/>
        <end position="112"/>
    </location>
</feature>
<dbReference type="STRING" id="4615.A0A199W821"/>
<proteinExistence type="predicted"/>
<evidence type="ECO:0000256" key="1">
    <source>
        <dbReference type="SAM" id="MobiDB-lite"/>
    </source>
</evidence>
<dbReference type="PANTHER" id="PTHR31696">
    <property type="entry name" value="PROTEIN MIZU-KUSSEI 1"/>
    <property type="match status" value="1"/>
</dbReference>
<reference evidence="2 3" key="1">
    <citation type="journal article" date="2016" name="DNA Res.">
        <title>The draft genome of MD-2 pineapple using hybrid error correction of long reads.</title>
        <authorList>
            <person name="Redwan R.M."/>
            <person name="Saidin A."/>
            <person name="Kumar S.V."/>
        </authorList>
    </citation>
    <scope>NUCLEOTIDE SEQUENCE [LARGE SCALE GENOMIC DNA]</scope>
    <source>
        <strain evidence="3">cv. MD2</strain>
        <tissue evidence="2">Leaf</tissue>
    </source>
</reference>
<comment type="caution">
    <text evidence="2">The sequence shown here is derived from an EMBL/GenBank/DDBJ whole genome shotgun (WGS) entry which is preliminary data.</text>
</comment>
<dbReference type="Proteomes" id="UP000092600">
    <property type="component" value="Unassembled WGS sequence"/>
</dbReference>
<feature type="compositionally biased region" description="Basic residues" evidence="1">
    <location>
        <begin position="93"/>
        <end position="102"/>
    </location>
</feature>
<dbReference type="PANTHER" id="PTHR31696:SF72">
    <property type="entry name" value="OS05G0280000 PROTEIN"/>
    <property type="match status" value="1"/>
</dbReference>
<feature type="region of interest" description="Disordered" evidence="1">
    <location>
        <begin position="29"/>
        <end position="53"/>
    </location>
</feature>
<sequence>MSKSQAQKKSTIKKVTGHLRRTLFSCFSATKTTSSSSTTNTTTTTTTTTMTKNRVSFSFPDLFRGHHAEQPPQEPQEEDSFIDASAASETPPHHHRRRRRHQGPPPTPSRSVIVGTIFGRRRGRVSFCVQRDPAVPPPFLFELSIPTHALAAEMHSGLLRVALECNRCTSSSAWCRSSAVWKAYCNGRKVGYAVRRRPTEIDSRILESVRLISAGAGVLCPAEEDKDKAAKEGELMYMRATYERVVGSRDSVSYHLINPGGGASGSPPQELSVFLLRTG</sequence>
<dbReference type="AlphaFoldDB" id="A0A199W821"/>
<organism evidence="2 3">
    <name type="scientific">Ananas comosus</name>
    <name type="common">Pineapple</name>
    <name type="synonym">Ananas ananas</name>
    <dbReference type="NCBI Taxonomy" id="4615"/>
    <lineage>
        <taxon>Eukaryota</taxon>
        <taxon>Viridiplantae</taxon>
        <taxon>Streptophyta</taxon>
        <taxon>Embryophyta</taxon>
        <taxon>Tracheophyta</taxon>
        <taxon>Spermatophyta</taxon>
        <taxon>Magnoliopsida</taxon>
        <taxon>Liliopsida</taxon>
        <taxon>Poales</taxon>
        <taxon>Bromeliaceae</taxon>
        <taxon>Bromelioideae</taxon>
        <taxon>Ananas</taxon>
    </lineage>
</organism>
<dbReference type="InterPro" id="IPR006460">
    <property type="entry name" value="MIZ1-like_pln"/>
</dbReference>
<accession>A0A199W821</accession>
<evidence type="ECO:0000313" key="2">
    <source>
        <dbReference type="EMBL" id="OAY85386.1"/>
    </source>
</evidence>
<feature type="compositionally biased region" description="Low complexity" evidence="1">
    <location>
        <begin position="30"/>
        <end position="51"/>
    </location>
</feature>
<protein>
    <submittedName>
        <fullName evidence="2">Protein MIZU-KUSSEI 1</fullName>
    </submittedName>
</protein>
<dbReference type="Pfam" id="PF04759">
    <property type="entry name" value="DUF617"/>
    <property type="match status" value="1"/>
</dbReference>
<dbReference type="GO" id="GO:0010274">
    <property type="term" value="P:hydrotropism"/>
    <property type="evidence" value="ECO:0007669"/>
    <property type="project" value="InterPro"/>
</dbReference>
<dbReference type="NCBIfam" id="TIGR01570">
    <property type="entry name" value="A_thal_3588"/>
    <property type="match status" value="1"/>
</dbReference>